<gene>
    <name evidence="1" type="ORF">HPB47_024226</name>
</gene>
<sequence>MSFYKEMLAAQYPNLRPTKDFITLMTDHIEVMTSSFPAQALRPGREKAVVLDRVLQFLDAWEVHAGRLGFLRTSTAEGLRVRLYATKDLLK</sequence>
<name>A0AC60Q4V9_IXOPE</name>
<evidence type="ECO:0000313" key="1">
    <source>
        <dbReference type="EMBL" id="KAG0428818.1"/>
    </source>
</evidence>
<organism evidence="1 2">
    <name type="scientific">Ixodes persulcatus</name>
    <name type="common">Taiga tick</name>
    <dbReference type="NCBI Taxonomy" id="34615"/>
    <lineage>
        <taxon>Eukaryota</taxon>
        <taxon>Metazoa</taxon>
        <taxon>Ecdysozoa</taxon>
        <taxon>Arthropoda</taxon>
        <taxon>Chelicerata</taxon>
        <taxon>Arachnida</taxon>
        <taxon>Acari</taxon>
        <taxon>Parasitiformes</taxon>
        <taxon>Ixodida</taxon>
        <taxon>Ixodoidea</taxon>
        <taxon>Ixodidae</taxon>
        <taxon>Ixodinae</taxon>
        <taxon>Ixodes</taxon>
    </lineage>
</organism>
<comment type="caution">
    <text evidence="1">The sequence shown here is derived from an EMBL/GenBank/DDBJ whole genome shotgun (WGS) entry which is preliminary data.</text>
</comment>
<protein>
    <submittedName>
        <fullName evidence="1">Uncharacterized protein</fullName>
    </submittedName>
</protein>
<reference evidence="1 2" key="1">
    <citation type="journal article" date="2020" name="Cell">
        <title>Large-Scale Comparative Analyses of Tick Genomes Elucidate Their Genetic Diversity and Vector Capacities.</title>
        <authorList>
            <consortium name="Tick Genome and Microbiome Consortium (TIGMIC)"/>
            <person name="Jia N."/>
            <person name="Wang J."/>
            <person name="Shi W."/>
            <person name="Du L."/>
            <person name="Sun Y."/>
            <person name="Zhan W."/>
            <person name="Jiang J.F."/>
            <person name="Wang Q."/>
            <person name="Zhang B."/>
            <person name="Ji P."/>
            <person name="Bell-Sakyi L."/>
            <person name="Cui X.M."/>
            <person name="Yuan T.T."/>
            <person name="Jiang B.G."/>
            <person name="Yang W.F."/>
            <person name="Lam T.T."/>
            <person name="Chang Q.C."/>
            <person name="Ding S.J."/>
            <person name="Wang X.J."/>
            <person name="Zhu J.G."/>
            <person name="Ruan X.D."/>
            <person name="Zhao L."/>
            <person name="Wei J.T."/>
            <person name="Ye R.Z."/>
            <person name="Que T.C."/>
            <person name="Du C.H."/>
            <person name="Zhou Y.H."/>
            <person name="Cheng J.X."/>
            <person name="Dai P.F."/>
            <person name="Guo W.B."/>
            <person name="Han X.H."/>
            <person name="Huang E.J."/>
            <person name="Li L.F."/>
            <person name="Wei W."/>
            <person name="Gao Y.C."/>
            <person name="Liu J.Z."/>
            <person name="Shao H.Z."/>
            <person name="Wang X."/>
            <person name="Wang C.C."/>
            <person name="Yang T.C."/>
            <person name="Huo Q.B."/>
            <person name="Li W."/>
            <person name="Chen H.Y."/>
            <person name="Chen S.E."/>
            <person name="Zhou L.G."/>
            <person name="Ni X.B."/>
            <person name="Tian J.H."/>
            <person name="Sheng Y."/>
            <person name="Liu T."/>
            <person name="Pan Y.S."/>
            <person name="Xia L.Y."/>
            <person name="Li J."/>
            <person name="Zhao F."/>
            <person name="Cao W.C."/>
        </authorList>
    </citation>
    <scope>NUCLEOTIDE SEQUENCE [LARGE SCALE GENOMIC DNA]</scope>
    <source>
        <strain evidence="1">Iper-2018</strain>
    </source>
</reference>
<accession>A0AC60Q4V9</accession>
<keyword evidence="2" id="KW-1185">Reference proteome</keyword>
<dbReference type="EMBL" id="JABSTQ010009478">
    <property type="protein sequence ID" value="KAG0428818.1"/>
    <property type="molecule type" value="Genomic_DNA"/>
</dbReference>
<proteinExistence type="predicted"/>
<dbReference type="Proteomes" id="UP000805193">
    <property type="component" value="Unassembled WGS sequence"/>
</dbReference>
<evidence type="ECO:0000313" key="2">
    <source>
        <dbReference type="Proteomes" id="UP000805193"/>
    </source>
</evidence>